<dbReference type="EMBL" id="JBHSFG010000037">
    <property type="protein sequence ID" value="MFC4467339.1"/>
    <property type="molecule type" value="Genomic_DNA"/>
</dbReference>
<name>A0ABV8YTH4_9ACTN</name>
<proteinExistence type="predicted"/>
<keyword evidence="4" id="KW-1185">Reference proteome</keyword>
<organism evidence="3 4">
    <name type="scientific">Streptomyces xiangluensis</name>
    <dbReference type="NCBI Taxonomy" id="2665720"/>
    <lineage>
        <taxon>Bacteria</taxon>
        <taxon>Bacillati</taxon>
        <taxon>Actinomycetota</taxon>
        <taxon>Actinomycetes</taxon>
        <taxon>Kitasatosporales</taxon>
        <taxon>Streptomycetaceae</taxon>
        <taxon>Streptomyces</taxon>
    </lineage>
</organism>
<comment type="caution">
    <text evidence="3">The sequence shown here is derived from an EMBL/GenBank/DDBJ whole genome shotgun (WGS) entry which is preliminary data.</text>
</comment>
<feature type="region of interest" description="Disordered" evidence="1">
    <location>
        <begin position="18"/>
        <end position="37"/>
    </location>
</feature>
<evidence type="ECO:0000256" key="2">
    <source>
        <dbReference type="SAM" id="Phobius"/>
    </source>
</evidence>
<evidence type="ECO:0000256" key="1">
    <source>
        <dbReference type="SAM" id="MobiDB-lite"/>
    </source>
</evidence>
<reference evidence="4" key="1">
    <citation type="journal article" date="2019" name="Int. J. Syst. Evol. Microbiol.">
        <title>The Global Catalogue of Microorganisms (GCM) 10K type strain sequencing project: providing services to taxonomists for standard genome sequencing and annotation.</title>
        <authorList>
            <consortium name="The Broad Institute Genomics Platform"/>
            <consortium name="The Broad Institute Genome Sequencing Center for Infectious Disease"/>
            <person name="Wu L."/>
            <person name="Ma J."/>
        </authorList>
    </citation>
    <scope>NUCLEOTIDE SEQUENCE [LARGE SCALE GENOMIC DNA]</scope>
    <source>
        <strain evidence="4">DT43</strain>
    </source>
</reference>
<keyword evidence="2" id="KW-1133">Transmembrane helix</keyword>
<keyword evidence="2" id="KW-0472">Membrane</keyword>
<feature type="transmembrane region" description="Helical" evidence="2">
    <location>
        <begin position="45"/>
        <end position="67"/>
    </location>
</feature>
<keyword evidence="2" id="KW-0812">Transmembrane</keyword>
<evidence type="ECO:0000313" key="4">
    <source>
        <dbReference type="Proteomes" id="UP001596012"/>
    </source>
</evidence>
<gene>
    <name evidence="3" type="ORF">ACFPH6_22890</name>
</gene>
<dbReference type="Proteomes" id="UP001596012">
    <property type="component" value="Unassembled WGS sequence"/>
</dbReference>
<protein>
    <submittedName>
        <fullName evidence="3">Uncharacterized protein</fullName>
    </submittedName>
</protein>
<dbReference type="RefSeq" id="WP_386344589.1">
    <property type="nucleotide sequence ID" value="NZ_JBHSFG010000037.1"/>
</dbReference>
<evidence type="ECO:0000313" key="3">
    <source>
        <dbReference type="EMBL" id="MFC4467339.1"/>
    </source>
</evidence>
<sequence length="87" mass="9618">MSVYIESMQWAARDRSALGPDHSLLSSDEPYTPQQPSEGNDLIEFFTSIQMILGLVVALVAGGLLVFSLWSSRREVAEDGEEREETG</sequence>
<accession>A0ABV8YTH4</accession>